<dbReference type="GO" id="GO:0016020">
    <property type="term" value="C:membrane"/>
    <property type="evidence" value="ECO:0007669"/>
    <property type="project" value="UniProtKB-SubCell"/>
</dbReference>
<dbReference type="AlphaFoldDB" id="R4XDK9"/>
<feature type="transmembrane region" description="Helical" evidence="7">
    <location>
        <begin position="80"/>
        <end position="105"/>
    </location>
</feature>
<keyword evidence="2" id="KW-0813">Transport</keyword>
<keyword evidence="4 7" id="KW-1133">Transmembrane helix</keyword>
<reference evidence="9 10" key="1">
    <citation type="journal article" date="2013" name="MBio">
        <title>Genome sequencing of the plant pathogen Taphrina deformans, the causal agent of peach leaf curl.</title>
        <authorList>
            <person name="Cisse O.H."/>
            <person name="Almeida J.M.G.C.F."/>
            <person name="Fonseca A."/>
            <person name="Kumar A.A."/>
            <person name="Salojaervi J."/>
            <person name="Overmyer K."/>
            <person name="Hauser P.M."/>
            <person name="Pagni M."/>
        </authorList>
    </citation>
    <scope>NUCLEOTIDE SEQUENCE [LARGE SCALE GENOMIC DNA]</scope>
    <source>
        <strain evidence="10">PYCC 5710 / ATCC 11124 / CBS 356.35 / IMI 108563 / JCM 9778 / NBRC 8474</strain>
    </source>
</reference>
<protein>
    <recommendedName>
        <fullName evidence="8">Major facilitator superfamily (MFS) profile domain-containing protein</fullName>
    </recommendedName>
</protein>
<evidence type="ECO:0000256" key="6">
    <source>
        <dbReference type="SAM" id="MobiDB-lite"/>
    </source>
</evidence>
<accession>R4XDK9</accession>
<dbReference type="Gene3D" id="1.20.1250.20">
    <property type="entry name" value="MFS general substrate transporter like domains"/>
    <property type="match status" value="1"/>
</dbReference>
<feature type="transmembrane region" description="Helical" evidence="7">
    <location>
        <begin position="403"/>
        <end position="431"/>
    </location>
</feature>
<keyword evidence="5 7" id="KW-0472">Membrane</keyword>
<evidence type="ECO:0000256" key="5">
    <source>
        <dbReference type="ARBA" id="ARBA00023136"/>
    </source>
</evidence>
<feature type="transmembrane region" description="Helical" evidence="7">
    <location>
        <begin position="51"/>
        <end position="68"/>
    </location>
</feature>
<evidence type="ECO:0000313" key="9">
    <source>
        <dbReference type="EMBL" id="CCG83686.1"/>
    </source>
</evidence>
<dbReference type="PROSITE" id="PS50850">
    <property type="entry name" value="MFS"/>
    <property type="match status" value="1"/>
</dbReference>
<comment type="caution">
    <text evidence="9">The sequence shown here is derived from an EMBL/GenBank/DDBJ whole genome shotgun (WGS) entry which is preliminary data.</text>
</comment>
<evidence type="ECO:0000259" key="8">
    <source>
        <dbReference type="PROSITE" id="PS50850"/>
    </source>
</evidence>
<gene>
    <name evidence="9" type="ORF">TAPDE_004006</name>
</gene>
<comment type="subcellular location">
    <subcellularLocation>
        <location evidence="1">Membrane</location>
        <topology evidence="1">Multi-pass membrane protein</topology>
    </subcellularLocation>
</comment>
<keyword evidence="3 7" id="KW-0812">Transmembrane</keyword>
<evidence type="ECO:0000256" key="3">
    <source>
        <dbReference type="ARBA" id="ARBA00022692"/>
    </source>
</evidence>
<sequence length="565" mass="61322">MPGLPKRQLFVLSCCRLAEPIAFTSVFPYLYNLIRDLHITDDEKKIGKYGGLVSSVFSLGSFLTGLAWGRASDTYGRKPIILLGLIGTIISTLIFGFSTSIYQLVGARLAAGLLNGNVGVIRTVVAEMVTDRRYQATAFSIMPIVWSIGSIFGPALGGALADPVRAYPWLFKDNKFFTKFRYALPNLVTAALLLVGVSIGWLFLDETLAIKKGEEDTGLRVKNWIAQSCCCCGGRQHKKGHYRLASANSVSDDVEQALMSGVRPSTAGSEAIEALNRTASKDEPEASKASPAPPLKELFTPQVTLNIIAYSTLSAHTTSFDQIFPMYLATSLKDGGLSLEPQTIGVLLSVIGLVAMILQITVFPPLQRRLGSAWCLRLASAFYTITYACIPVLHRVAGESQNVVFAGVLVVLFFKVLAGVVAFPSSAILVTNAVPTARLLGSVNGLNQAIGSFARMVGPAIFGFLLSYSLESGLRALVWFGLAIVAAVGGIVSCMLLEDVRRPDLDEIDQGMTLGADTNRKSHELPTNDSFDNDDENDDVVDHLLEYERHERRRSLTLRRESTEQ</sequence>
<dbReference type="PANTHER" id="PTHR23504:SF15">
    <property type="entry name" value="MAJOR FACILITATOR SUPERFAMILY (MFS) PROFILE DOMAIN-CONTAINING PROTEIN"/>
    <property type="match status" value="1"/>
</dbReference>
<evidence type="ECO:0000256" key="4">
    <source>
        <dbReference type="ARBA" id="ARBA00022989"/>
    </source>
</evidence>
<dbReference type="GO" id="GO:0022857">
    <property type="term" value="F:transmembrane transporter activity"/>
    <property type="evidence" value="ECO:0007669"/>
    <property type="project" value="InterPro"/>
</dbReference>
<feature type="region of interest" description="Disordered" evidence="6">
    <location>
        <begin position="512"/>
        <end position="538"/>
    </location>
</feature>
<dbReference type="InterPro" id="IPR036259">
    <property type="entry name" value="MFS_trans_sf"/>
</dbReference>
<feature type="transmembrane region" description="Helical" evidence="7">
    <location>
        <begin position="452"/>
        <end position="470"/>
    </location>
</feature>
<dbReference type="Proteomes" id="UP000013776">
    <property type="component" value="Unassembled WGS sequence"/>
</dbReference>
<dbReference type="EMBL" id="CAHR02000169">
    <property type="protein sequence ID" value="CCG83686.1"/>
    <property type="molecule type" value="Genomic_DNA"/>
</dbReference>
<feature type="transmembrane region" description="Helical" evidence="7">
    <location>
        <begin position="9"/>
        <end position="31"/>
    </location>
</feature>
<feature type="transmembrane region" description="Helical" evidence="7">
    <location>
        <begin position="344"/>
        <end position="363"/>
    </location>
</feature>
<proteinExistence type="predicted"/>
<evidence type="ECO:0000256" key="7">
    <source>
        <dbReference type="SAM" id="Phobius"/>
    </source>
</evidence>
<dbReference type="InterPro" id="IPR011701">
    <property type="entry name" value="MFS"/>
</dbReference>
<feature type="transmembrane region" description="Helical" evidence="7">
    <location>
        <begin position="138"/>
        <end position="161"/>
    </location>
</feature>
<feature type="transmembrane region" description="Helical" evidence="7">
    <location>
        <begin position="182"/>
        <end position="204"/>
    </location>
</feature>
<dbReference type="Pfam" id="PF07690">
    <property type="entry name" value="MFS_1"/>
    <property type="match status" value="1"/>
</dbReference>
<dbReference type="InterPro" id="IPR020846">
    <property type="entry name" value="MFS_dom"/>
</dbReference>
<evidence type="ECO:0000256" key="2">
    <source>
        <dbReference type="ARBA" id="ARBA00022448"/>
    </source>
</evidence>
<feature type="transmembrane region" description="Helical" evidence="7">
    <location>
        <begin position="375"/>
        <end position="397"/>
    </location>
</feature>
<name>R4XDK9_TAPDE</name>
<evidence type="ECO:0000256" key="1">
    <source>
        <dbReference type="ARBA" id="ARBA00004141"/>
    </source>
</evidence>
<dbReference type="eggNOG" id="KOG2615">
    <property type="taxonomic scope" value="Eukaryota"/>
</dbReference>
<dbReference type="SUPFAM" id="SSF103473">
    <property type="entry name" value="MFS general substrate transporter"/>
    <property type="match status" value="1"/>
</dbReference>
<dbReference type="VEuPathDB" id="FungiDB:TAPDE_004006"/>
<feature type="transmembrane region" description="Helical" evidence="7">
    <location>
        <begin position="476"/>
        <end position="497"/>
    </location>
</feature>
<keyword evidence="10" id="KW-1185">Reference proteome</keyword>
<dbReference type="PANTHER" id="PTHR23504">
    <property type="entry name" value="MAJOR FACILITATOR SUPERFAMILY DOMAIN-CONTAINING PROTEIN 10"/>
    <property type="match status" value="1"/>
</dbReference>
<dbReference type="CDD" id="cd17330">
    <property type="entry name" value="MFS_SLC46_TetA_like"/>
    <property type="match status" value="1"/>
</dbReference>
<organism evidence="9 10">
    <name type="scientific">Taphrina deformans (strain PYCC 5710 / ATCC 11124 / CBS 356.35 / IMI 108563 / JCM 9778 / NBRC 8474)</name>
    <name type="common">Peach leaf curl fungus</name>
    <name type="synonym">Lalaria deformans</name>
    <dbReference type="NCBI Taxonomy" id="1097556"/>
    <lineage>
        <taxon>Eukaryota</taxon>
        <taxon>Fungi</taxon>
        <taxon>Dikarya</taxon>
        <taxon>Ascomycota</taxon>
        <taxon>Taphrinomycotina</taxon>
        <taxon>Taphrinomycetes</taxon>
        <taxon>Taphrinales</taxon>
        <taxon>Taphrinaceae</taxon>
        <taxon>Taphrina</taxon>
    </lineage>
</organism>
<dbReference type="OrthoDB" id="10262656at2759"/>
<feature type="domain" description="Major facilitator superfamily (MFS) profile" evidence="8">
    <location>
        <begin position="8"/>
        <end position="501"/>
    </location>
</feature>
<evidence type="ECO:0000313" key="10">
    <source>
        <dbReference type="Proteomes" id="UP000013776"/>
    </source>
</evidence>